<dbReference type="PANTHER" id="PTHR43744">
    <property type="entry name" value="ABC TRANSPORTER PERMEASE PROTEIN MG189-RELATED-RELATED"/>
    <property type="match status" value="1"/>
</dbReference>
<keyword evidence="3" id="KW-1003">Cell membrane</keyword>
<evidence type="ECO:0000256" key="5">
    <source>
        <dbReference type="ARBA" id="ARBA00022989"/>
    </source>
</evidence>
<comment type="subcellular location">
    <subcellularLocation>
        <location evidence="1 7">Cell membrane</location>
        <topology evidence="1 7">Multi-pass membrane protein</topology>
    </subcellularLocation>
</comment>
<dbReference type="OrthoDB" id="9787837at2"/>
<feature type="transmembrane region" description="Helical" evidence="7">
    <location>
        <begin position="72"/>
        <end position="96"/>
    </location>
</feature>
<evidence type="ECO:0000313" key="9">
    <source>
        <dbReference type="EMBL" id="SMC24020.1"/>
    </source>
</evidence>
<protein>
    <submittedName>
        <fullName evidence="9">Carbohydrate ABC transporter membrane protein 2, CUT1 family (TC 3.A.1.1.-)</fullName>
    </submittedName>
</protein>
<proteinExistence type="inferred from homology"/>
<dbReference type="CDD" id="cd06261">
    <property type="entry name" value="TM_PBP2"/>
    <property type="match status" value="1"/>
</dbReference>
<keyword evidence="5 7" id="KW-1133">Transmembrane helix</keyword>
<evidence type="ECO:0000256" key="4">
    <source>
        <dbReference type="ARBA" id="ARBA00022692"/>
    </source>
</evidence>
<evidence type="ECO:0000256" key="3">
    <source>
        <dbReference type="ARBA" id="ARBA00022475"/>
    </source>
</evidence>
<evidence type="ECO:0000256" key="6">
    <source>
        <dbReference type="ARBA" id="ARBA00023136"/>
    </source>
</evidence>
<dbReference type="PROSITE" id="PS50928">
    <property type="entry name" value="ABC_TM1"/>
    <property type="match status" value="1"/>
</dbReference>
<reference evidence="9 10" key="1">
    <citation type="submission" date="2017-04" db="EMBL/GenBank/DDBJ databases">
        <authorList>
            <person name="Afonso C.L."/>
            <person name="Miller P.J."/>
            <person name="Scott M.A."/>
            <person name="Spackman E."/>
            <person name="Goraichik I."/>
            <person name="Dimitrov K.M."/>
            <person name="Suarez D.L."/>
            <person name="Swayne D.E."/>
        </authorList>
    </citation>
    <scope>NUCLEOTIDE SEQUENCE [LARGE SCALE GENOMIC DNA]</scope>
    <source>
        <strain evidence="9 10">DSM 12555</strain>
    </source>
</reference>
<evidence type="ECO:0000259" key="8">
    <source>
        <dbReference type="PROSITE" id="PS50928"/>
    </source>
</evidence>
<feature type="transmembrane region" description="Helical" evidence="7">
    <location>
        <begin position="243"/>
        <end position="262"/>
    </location>
</feature>
<gene>
    <name evidence="9" type="ORF">SAMN02745134_02067</name>
</gene>
<keyword evidence="2 7" id="KW-0813">Transport</keyword>
<comment type="similarity">
    <text evidence="7">Belongs to the binding-protein-dependent transport system permease family.</text>
</comment>
<dbReference type="GO" id="GO:0005886">
    <property type="term" value="C:plasma membrane"/>
    <property type="evidence" value="ECO:0007669"/>
    <property type="project" value="UniProtKB-SubCell"/>
</dbReference>
<dbReference type="EMBL" id="FWXH01000006">
    <property type="protein sequence ID" value="SMC24020.1"/>
    <property type="molecule type" value="Genomic_DNA"/>
</dbReference>
<keyword evidence="6 7" id="KW-0472">Membrane</keyword>
<keyword evidence="10" id="KW-1185">Reference proteome</keyword>
<organism evidence="9 10">
    <name type="scientific">Clostridium acidisoli DSM 12555</name>
    <dbReference type="NCBI Taxonomy" id="1121291"/>
    <lineage>
        <taxon>Bacteria</taxon>
        <taxon>Bacillati</taxon>
        <taxon>Bacillota</taxon>
        <taxon>Clostridia</taxon>
        <taxon>Eubacteriales</taxon>
        <taxon>Clostridiaceae</taxon>
        <taxon>Clostridium</taxon>
    </lineage>
</organism>
<feature type="domain" description="ABC transmembrane type-1" evidence="8">
    <location>
        <begin position="73"/>
        <end position="262"/>
    </location>
</feature>
<dbReference type="Pfam" id="PF00528">
    <property type="entry name" value="BPD_transp_1"/>
    <property type="match status" value="1"/>
</dbReference>
<dbReference type="STRING" id="1121291.SAMN02745134_02067"/>
<evidence type="ECO:0000256" key="2">
    <source>
        <dbReference type="ARBA" id="ARBA00022448"/>
    </source>
</evidence>
<evidence type="ECO:0000256" key="1">
    <source>
        <dbReference type="ARBA" id="ARBA00004651"/>
    </source>
</evidence>
<dbReference type="SUPFAM" id="SSF161098">
    <property type="entry name" value="MetI-like"/>
    <property type="match status" value="1"/>
</dbReference>
<feature type="transmembrane region" description="Helical" evidence="7">
    <location>
        <begin position="143"/>
        <end position="162"/>
    </location>
</feature>
<evidence type="ECO:0000256" key="7">
    <source>
        <dbReference type="RuleBase" id="RU363032"/>
    </source>
</evidence>
<evidence type="ECO:0000313" key="10">
    <source>
        <dbReference type="Proteomes" id="UP000192468"/>
    </source>
</evidence>
<sequence length="277" mass="31390">MFKKFKKIGLKSVLYILLIIGSIIMIIPFYWMLATSLKTSSQVIKMPPMWIPTSWRWSNFAEAFKAAPFLRYLINSCIVTILSTGGELVTSILAAYAFYRLQFFGKRVIFAIVLGTMMIPGEILLMSNFVTLTQLNWINTYKALIIPWTASAFSIFMFKQYFSTIGDELYYAARIDGSKDFSYLINVIIPMSKPMIITIAIVKAIGNWNAFMWPLIVTNSQEMRTLPVGLTAFVSDTGTNYQLLMAASTFIILPMIIVFLFMQKYIIEGVSHAGIKG</sequence>
<dbReference type="InterPro" id="IPR035906">
    <property type="entry name" value="MetI-like_sf"/>
</dbReference>
<feature type="transmembrane region" description="Helical" evidence="7">
    <location>
        <begin position="108"/>
        <end position="131"/>
    </location>
</feature>
<dbReference type="GO" id="GO:0055085">
    <property type="term" value="P:transmembrane transport"/>
    <property type="evidence" value="ECO:0007669"/>
    <property type="project" value="InterPro"/>
</dbReference>
<dbReference type="InterPro" id="IPR000515">
    <property type="entry name" value="MetI-like"/>
</dbReference>
<dbReference type="PANTHER" id="PTHR43744:SF12">
    <property type="entry name" value="ABC TRANSPORTER PERMEASE PROTEIN MG189-RELATED"/>
    <property type="match status" value="1"/>
</dbReference>
<keyword evidence="4 7" id="KW-0812">Transmembrane</keyword>
<feature type="transmembrane region" description="Helical" evidence="7">
    <location>
        <begin position="183"/>
        <end position="205"/>
    </location>
</feature>
<dbReference type="RefSeq" id="WP_084115781.1">
    <property type="nucleotide sequence ID" value="NZ_FWXH01000006.1"/>
</dbReference>
<dbReference type="Gene3D" id="1.10.3720.10">
    <property type="entry name" value="MetI-like"/>
    <property type="match status" value="1"/>
</dbReference>
<feature type="transmembrane region" description="Helical" evidence="7">
    <location>
        <begin position="12"/>
        <end position="33"/>
    </location>
</feature>
<name>A0A1W1XJ62_9CLOT</name>
<dbReference type="Proteomes" id="UP000192468">
    <property type="component" value="Unassembled WGS sequence"/>
</dbReference>
<accession>A0A1W1XJ62</accession>
<dbReference type="AlphaFoldDB" id="A0A1W1XJ62"/>